<name>A0ABT7XZM9_9VIBR</name>
<dbReference type="PROSITE" id="PS50928">
    <property type="entry name" value="ABC_TM1"/>
    <property type="match status" value="1"/>
</dbReference>
<accession>A0ABT7XZM9</accession>
<dbReference type="InterPro" id="IPR035906">
    <property type="entry name" value="MetI-like_sf"/>
</dbReference>
<evidence type="ECO:0000256" key="9">
    <source>
        <dbReference type="ARBA" id="ARBA00023136"/>
    </source>
</evidence>
<feature type="transmembrane region" description="Helical" evidence="10">
    <location>
        <begin position="43"/>
        <end position="64"/>
    </location>
</feature>
<protein>
    <recommendedName>
        <fullName evidence="11">Molybdenum transport system permease</fullName>
    </recommendedName>
</protein>
<dbReference type="InterPro" id="IPR000515">
    <property type="entry name" value="MetI-like"/>
</dbReference>
<dbReference type="PANTHER" id="PTHR30183">
    <property type="entry name" value="MOLYBDENUM TRANSPORT SYSTEM PERMEASE PROTEIN MODB"/>
    <property type="match status" value="1"/>
</dbReference>
<dbReference type="RefSeq" id="WP_289961363.1">
    <property type="nucleotide sequence ID" value="NZ_JAUEOZ010000001.1"/>
</dbReference>
<feature type="transmembrane region" description="Helical" evidence="10">
    <location>
        <begin position="145"/>
        <end position="167"/>
    </location>
</feature>
<sequence>MLDWQVVSLTLKLATVVTIGLLITAVPLAWWLSQTQSRLKNMVASLTTLPMVLPPTVLGFYLLVCFSPNTLVGSGLHSVGIGPLPFSFSGIALACLIHSLPFVVQPLVNGFESLGKAPFEVAATLGCSPIQVFYRVALPLAWPSIFSSAIFGFCHTLGEFGIVLMIGGNIPGSTRVMSVEIYNLVESMQFEQAHQLSAMLLGFSFVALLLAFGLNHFAMHKGRV</sequence>
<evidence type="ECO:0000313" key="14">
    <source>
        <dbReference type="Proteomes" id="UP001169719"/>
    </source>
</evidence>
<dbReference type="EMBL" id="JAUEOZ010000001">
    <property type="protein sequence ID" value="MDN2481229.1"/>
    <property type="molecule type" value="Genomic_DNA"/>
</dbReference>
<dbReference type="Pfam" id="PF00528">
    <property type="entry name" value="BPD_transp_1"/>
    <property type="match status" value="1"/>
</dbReference>
<dbReference type="SUPFAM" id="SSF161098">
    <property type="entry name" value="MetI-like"/>
    <property type="match status" value="1"/>
</dbReference>
<keyword evidence="4 10" id="KW-0813">Transport</keyword>
<evidence type="ECO:0000256" key="11">
    <source>
        <dbReference type="RuleBase" id="RU365097"/>
    </source>
</evidence>
<proteinExistence type="inferred from homology"/>
<comment type="function">
    <text evidence="1 11">Part of the binding-protein-dependent transport system for molybdenum; probably responsible for the translocation of the substrate across the membrane.</text>
</comment>
<feature type="transmembrane region" description="Helical" evidence="10">
    <location>
        <begin position="6"/>
        <end position="31"/>
    </location>
</feature>
<evidence type="ECO:0000256" key="7">
    <source>
        <dbReference type="ARBA" id="ARBA00022692"/>
    </source>
</evidence>
<organism evidence="13 14">
    <name type="scientific">Vibrio agarivorans</name>
    <dbReference type="NCBI Taxonomy" id="153622"/>
    <lineage>
        <taxon>Bacteria</taxon>
        <taxon>Pseudomonadati</taxon>
        <taxon>Pseudomonadota</taxon>
        <taxon>Gammaproteobacteria</taxon>
        <taxon>Vibrionales</taxon>
        <taxon>Vibrionaceae</taxon>
        <taxon>Vibrio</taxon>
    </lineage>
</organism>
<dbReference type="CDD" id="cd06261">
    <property type="entry name" value="TM_PBP2"/>
    <property type="match status" value="1"/>
</dbReference>
<dbReference type="PANTHER" id="PTHR30183:SF8">
    <property type="entry name" value="MOLYBDENUM TRANSPORT SYSTEM PERMEASE"/>
    <property type="match status" value="1"/>
</dbReference>
<dbReference type="NCBIfam" id="TIGR02141">
    <property type="entry name" value="modB_ABC"/>
    <property type="match status" value="1"/>
</dbReference>
<gene>
    <name evidence="13" type="primary">modB</name>
    <name evidence="13" type="ORF">QWJ08_07455</name>
</gene>
<evidence type="ECO:0000256" key="2">
    <source>
        <dbReference type="ARBA" id="ARBA00004651"/>
    </source>
</evidence>
<evidence type="ECO:0000259" key="12">
    <source>
        <dbReference type="PROSITE" id="PS50928"/>
    </source>
</evidence>
<evidence type="ECO:0000256" key="1">
    <source>
        <dbReference type="ARBA" id="ARBA00002949"/>
    </source>
</evidence>
<keyword evidence="14" id="KW-1185">Reference proteome</keyword>
<dbReference type="InterPro" id="IPR011867">
    <property type="entry name" value="ModB_ABC"/>
</dbReference>
<keyword evidence="8 10" id="KW-1133">Transmembrane helix</keyword>
<keyword evidence="9 10" id="KW-0472">Membrane</keyword>
<dbReference type="Proteomes" id="UP001169719">
    <property type="component" value="Unassembled WGS sequence"/>
</dbReference>
<feature type="transmembrane region" description="Helical" evidence="10">
    <location>
        <begin position="196"/>
        <end position="218"/>
    </location>
</feature>
<keyword evidence="7 10" id="KW-0812">Transmembrane</keyword>
<comment type="caution">
    <text evidence="13">The sequence shown here is derived from an EMBL/GenBank/DDBJ whole genome shotgun (WGS) entry which is preliminary data.</text>
</comment>
<evidence type="ECO:0000256" key="6">
    <source>
        <dbReference type="ARBA" id="ARBA00022505"/>
    </source>
</evidence>
<keyword evidence="11" id="KW-0997">Cell inner membrane</keyword>
<evidence type="ECO:0000256" key="5">
    <source>
        <dbReference type="ARBA" id="ARBA00022475"/>
    </source>
</evidence>
<evidence type="ECO:0000313" key="13">
    <source>
        <dbReference type="EMBL" id="MDN2481229.1"/>
    </source>
</evidence>
<comment type="similarity">
    <text evidence="3 11">Belongs to the binding-protein-dependent transport system permease family. CysTW subfamily.</text>
</comment>
<evidence type="ECO:0000256" key="10">
    <source>
        <dbReference type="RuleBase" id="RU363032"/>
    </source>
</evidence>
<feature type="domain" description="ABC transmembrane type-1" evidence="12">
    <location>
        <begin position="7"/>
        <end position="211"/>
    </location>
</feature>
<keyword evidence="6 11" id="KW-0500">Molybdenum</keyword>
<reference evidence="13" key="1">
    <citation type="submission" date="2024-05" db="EMBL/GenBank/DDBJ databases">
        <title>Genome Sequences of Four Agar- Degrading Marine Bacteria.</title>
        <authorList>
            <person name="Phillips E.K."/>
            <person name="Shaffer J.C."/>
            <person name="Henson M.W."/>
            <person name="Temperton B."/>
            <person name="Thrash C.J."/>
            <person name="Martin M.O."/>
        </authorList>
    </citation>
    <scope>NUCLEOTIDE SEQUENCE</scope>
    <source>
        <strain evidence="13">EKP203</strain>
    </source>
</reference>
<evidence type="ECO:0000256" key="4">
    <source>
        <dbReference type="ARBA" id="ARBA00022448"/>
    </source>
</evidence>
<evidence type="ECO:0000256" key="3">
    <source>
        <dbReference type="ARBA" id="ARBA00007069"/>
    </source>
</evidence>
<comment type="subcellular location">
    <subcellularLocation>
        <location evidence="11">Cell inner membrane</location>
        <topology evidence="11">Multi-pass membrane protein</topology>
    </subcellularLocation>
    <subcellularLocation>
        <location evidence="2 10">Cell membrane</location>
        <topology evidence="2 10">Multi-pass membrane protein</topology>
    </subcellularLocation>
</comment>
<dbReference type="Gene3D" id="1.10.3720.10">
    <property type="entry name" value="MetI-like"/>
    <property type="match status" value="1"/>
</dbReference>
<keyword evidence="5" id="KW-1003">Cell membrane</keyword>
<feature type="transmembrane region" description="Helical" evidence="10">
    <location>
        <begin position="84"/>
        <end position="104"/>
    </location>
</feature>
<evidence type="ECO:0000256" key="8">
    <source>
        <dbReference type="ARBA" id="ARBA00022989"/>
    </source>
</evidence>